<comment type="pathway">
    <text evidence="2">Amino-acid biosynthesis; L-cysteine biosynthesis; L-cysteine from L-homocysteine and L-serine: step 1/2.</text>
</comment>
<protein>
    <recommendedName>
        <fullName evidence="8 10">Cystathionine beta-synthase</fullName>
        <ecNumber evidence="4 10">4.2.1.22</ecNumber>
    </recommendedName>
</protein>
<dbReference type="AlphaFoldDB" id="A0A368JNH2"/>
<dbReference type="EMBL" id="QOWE01000014">
    <property type="protein sequence ID" value="RCR68204.1"/>
    <property type="molecule type" value="Genomic_DNA"/>
</dbReference>
<dbReference type="GO" id="GO:0006535">
    <property type="term" value="P:cysteine biosynthetic process from serine"/>
    <property type="evidence" value="ECO:0007669"/>
    <property type="project" value="InterPro"/>
</dbReference>
<dbReference type="PROSITE" id="PS51371">
    <property type="entry name" value="CBS"/>
    <property type="match status" value="1"/>
</dbReference>
<dbReference type="InterPro" id="IPR001926">
    <property type="entry name" value="TrpB-like_PALP"/>
</dbReference>
<evidence type="ECO:0000256" key="10">
    <source>
        <dbReference type="NCBIfam" id="TIGR01137"/>
    </source>
</evidence>
<dbReference type="NCBIfam" id="TIGR01137">
    <property type="entry name" value="cysta_beta"/>
    <property type="match status" value="1"/>
</dbReference>
<keyword evidence="14" id="KW-1185">Reference proteome</keyword>
<evidence type="ECO:0000259" key="12">
    <source>
        <dbReference type="PROSITE" id="PS51371"/>
    </source>
</evidence>
<comment type="caution">
    <text evidence="13">The sequence shown here is derived from an EMBL/GenBank/DDBJ whole genome shotgun (WGS) entry which is preliminary data.</text>
</comment>
<accession>A0A368JNH2</accession>
<evidence type="ECO:0000256" key="2">
    <source>
        <dbReference type="ARBA" id="ARBA00005003"/>
    </source>
</evidence>
<dbReference type="Pfam" id="PF00291">
    <property type="entry name" value="PALP"/>
    <property type="match status" value="1"/>
</dbReference>
<comment type="similarity">
    <text evidence="3">Belongs to the cysteine synthase/cystathionine beta-synthase family.</text>
</comment>
<evidence type="ECO:0000256" key="3">
    <source>
        <dbReference type="ARBA" id="ARBA00007103"/>
    </source>
</evidence>
<keyword evidence="5" id="KW-0663">Pyridoxal phosphate</keyword>
<evidence type="ECO:0000256" key="4">
    <source>
        <dbReference type="ARBA" id="ARBA00012041"/>
    </source>
</evidence>
<evidence type="ECO:0000256" key="7">
    <source>
        <dbReference type="ARBA" id="ARBA00023239"/>
    </source>
</evidence>
<dbReference type="Pfam" id="PF00571">
    <property type="entry name" value="CBS"/>
    <property type="match status" value="2"/>
</dbReference>
<comment type="catalytic activity">
    <reaction evidence="9">
        <text>L-homocysteine + L-serine = L,L-cystathionine + H2O</text>
        <dbReference type="Rhea" id="RHEA:10112"/>
        <dbReference type="ChEBI" id="CHEBI:15377"/>
        <dbReference type="ChEBI" id="CHEBI:33384"/>
        <dbReference type="ChEBI" id="CHEBI:58161"/>
        <dbReference type="ChEBI" id="CHEBI:58199"/>
        <dbReference type="EC" id="4.2.1.22"/>
    </reaction>
</comment>
<evidence type="ECO:0000313" key="14">
    <source>
        <dbReference type="Proteomes" id="UP000253383"/>
    </source>
</evidence>
<dbReference type="InterPro" id="IPR046342">
    <property type="entry name" value="CBS_dom_sf"/>
</dbReference>
<dbReference type="CDD" id="cd01561">
    <property type="entry name" value="CBS_like"/>
    <property type="match status" value="1"/>
</dbReference>
<gene>
    <name evidence="13" type="ORF">DUE52_17520</name>
</gene>
<dbReference type="FunFam" id="3.40.50.1100:FF:000003">
    <property type="entry name" value="Cystathionine beta-synthase"/>
    <property type="match status" value="1"/>
</dbReference>
<evidence type="ECO:0000256" key="11">
    <source>
        <dbReference type="PROSITE-ProRule" id="PRU00703"/>
    </source>
</evidence>
<dbReference type="InterPro" id="IPR005857">
    <property type="entry name" value="Cysta_beta_synth"/>
</dbReference>
<dbReference type="OrthoDB" id="9808024at2"/>
<keyword evidence="7 13" id="KW-0456">Lyase</keyword>
<dbReference type="SMART" id="SM00116">
    <property type="entry name" value="CBS"/>
    <property type="match status" value="2"/>
</dbReference>
<dbReference type="GO" id="GO:0016765">
    <property type="term" value="F:transferase activity, transferring alkyl or aryl (other than methyl) groups"/>
    <property type="evidence" value="ECO:0007669"/>
    <property type="project" value="UniProtKB-ARBA"/>
</dbReference>
<dbReference type="Gene3D" id="3.40.50.1100">
    <property type="match status" value="2"/>
</dbReference>
<dbReference type="InterPro" id="IPR000644">
    <property type="entry name" value="CBS_dom"/>
</dbReference>
<reference evidence="13 14" key="1">
    <citation type="submission" date="2018-07" db="EMBL/GenBank/DDBJ databases">
        <title>Genome analysis of Larkinella rosea.</title>
        <authorList>
            <person name="Zhou Z."/>
            <person name="Wang G."/>
        </authorList>
    </citation>
    <scope>NUCLEOTIDE SEQUENCE [LARGE SCALE GENOMIC DNA]</scope>
    <source>
        <strain evidence="14">zzj9</strain>
    </source>
</reference>
<dbReference type="EC" id="4.2.1.22" evidence="4 10"/>
<comment type="cofactor">
    <cofactor evidence="1">
        <name>pyridoxal 5'-phosphate</name>
        <dbReference type="ChEBI" id="CHEBI:597326"/>
    </cofactor>
</comment>
<dbReference type="RefSeq" id="WP_114407335.1">
    <property type="nucleotide sequence ID" value="NZ_QOWE01000014.1"/>
</dbReference>
<dbReference type="InterPro" id="IPR050214">
    <property type="entry name" value="Cys_Synth/Cystath_Beta-Synth"/>
</dbReference>
<dbReference type="Gene3D" id="3.10.580.10">
    <property type="entry name" value="CBS-domain"/>
    <property type="match status" value="1"/>
</dbReference>
<keyword evidence="6 11" id="KW-0129">CBS domain</keyword>
<evidence type="ECO:0000256" key="6">
    <source>
        <dbReference type="ARBA" id="ARBA00023122"/>
    </source>
</evidence>
<evidence type="ECO:0000313" key="13">
    <source>
        <dbReference type="EMBL" id="RCR68204.1"/>
    </source>
</evidence>
<dbReference type="PROSITE" id="PS00901">
    <property type="entry name" value="CYS_SYNTHASE"/>
    <property type="match status" value="1"/>
</dbReference>
<dbReference type="PANTHER" id="PTHR10314">
    <property type="entry name" value="CYSTATHIONINE BETA-SYNTHASE"/>
    <property type="match status" value="1"/>
</dbReference>
<dbReference type="UniPathway" id="UPA00136">
    <property type="reaction ID" value="UER00201"/>
</dbReference>
<dbReference type="SUPFAM" id="SSF53686">
    <property type="entry name" value="Tryptophan synthase beta subunit-like PLP-dependent enzymes"/>
    <property type="match status" value="1"/>
</dbReference>
<dbReference type="InterPro" id="IPR036052">
    <property type="entry name" value="TrpB-like_PALP_sf"/>
</dbReference>
<evidence type="ECO:0000256" key="8">
    <source>
        <dbReference type="ARBA" id="ARBA00026192"/>
    </source>
</evidence>
<dbReference type="FunFam" id="3.40.50.1100:FF:000118">
    <property type="entry name" value="Related to CYS4-cystathionine beta-synthase"/>
    <property type="match status" value="1"/>
</dbReference>
<proteinExistence type="inferred from homology"/>
<organism evidence="13 14">
    <name type="scientific">Larkinella punicea</name>
    <dbReference type="NCBI Taxonomy" id="2315727"/>
    <lineage>
        <taxon>Bacteria</taxon>
        <taxon>Pseudomonadati</taxon>
        <taxon>Bacteroidota</taxon>
        <taxon>Cytophagia</taxon>
        <taxon>Cytophagales</taxon>
        <taxon>Spirosomataceae</taxon>
        <taxon>Larkinella</taxon>
    </lineage>
</organism>
<evidence type="ECO:0000256" key="9">
    <source>
        <dbReference type="ARBA" id="ARBA00047490"/>
    </source>
</evidence>
<dbReference type="GO" id="GO:0019343">
    <property type="term" value="P:cysteine biosynthetic process via cystathionine"/>
    <property type="evidence" value="ECO:0007669"/>
    <property type="project" value="InterPro"/>
</dbReference>
<sequence>MKYYNSIIDTIGDTPLVKLNKVTKGIRGTVLAKVEYFNPGNSVKDRIAVRMIEDAEKAGIIQPGGTIIEGTSGNTGFGLALAAIAKGYKCIFTMADKQSKEKIDILRAVGADVVVCPTNVEPDDPRSYYSVAKRLNREIPNSIYPNQYDNLSNTAAHYNTTGPEIWRDTEGKITHFAAGVGTGGTICGTAKFLKEQNPNVVTVGIDTYGSVFKKYKETGIFDQREVYPYLTEGIGEDILPQNVDFSLIDHFVKVTDKDAAIMARRLSKEEGLFVGWSTGSAVHGALEWAREHLTDDDVLIILLPDHGTRYLGKIYNDTWMKDHGFLESREFSTARDIVRSKNGKGALTTVGRELKVGDAIRLLNQHSISQIPVTETNGEIVGSLTDSTILSKLIEDPAVKDLTVGEVMDKPFKFVALDNTVDVLSSLIDRDNKALLVRDENQQVHIITQADLLAAITN</sequence>
<dbReference type="InterPro" id="IPR001216">
    <property type="entry name" value="P-phosphate_BS"/>
</dbReference>
<dbReference type="GO" id="GO:0005737">
    <property type="term" value="C:cytoplasm"/>
    <property type="evidence" value="ECO:0007669"/>
    <property type="project" value="InterPro"/>
</dbReference>
<dbReference type="SUPFAM" id="SSF54631">
    <property type="entry name" value="CBS-domain pair"/>
    <property type="match status" value="1"/>
</dbReference>
<evidence type="ECO:0000256" key="5">
    <source>
        <dbReference type="ARBA" id="ARBA00022898"/>
    </source>
</evidence>
<evidence type="ECO:0000256" key="1">
    <source>
        <dbReference type="ARBA" id="ARBA00001933"/>
    </source>
</evidence>
<name>A0A368JNH2_9BACT</name>
<dbReference type="Proteomes" id="UP000253383">
    <property type="component" value="Unassembled WGS sequence"/>
</dbReference>
<dbReference type="GO" id="GO:0004122">
    <property type="term" value="F:cystathionine beta-synthase activity"/>
    <property type="evidence" value="ECO:0007669"/>
    <property type="project" value="UniProtKB-UniRule"/>
</dbReference>
<feature type="domain" description="CBS" evidence="12">
    <location>
        <begin position="339"/>
        <end position="402"/>
    </location>
</feature>